<evidence type="ECO:0000313" key="4">
    <source>
        <dbReference type="WBParaSite" id="EEL_0001058401-mRNA-1"/>
    </source>
</evidence>
<keyword evidence="3" id="KW-1185">Reference proteome</keyword>
<feature type="chain" id="PRO_5006448071" evidence="2">
    <location>
        <begin position="22"/>
        <end position="202"/>
    </location>
</feature>
<feature type="region of interest" description="Disordered" evidence="1">
    <location>
        <begin position="150"/>
        <end position="202"/>
    </location>
</feature>
<feature type="compositionally biased region" description="Basic and acidic residues" evidence="1">
    <location>
        <begin position="160"/>
        <end position="183"/>
    </location>
</feature>
<name>A0A0R3S712_9BILA</name>
<accession>A0A0R3S712</accession>
<evidence type="ECO:0000313" key="3">
    <source>
        <dbReference type="Proteomes" id="UP000050640"/>
    </source>
</evidence>
<sequence length="202" mass="22868">MYFKFWVITVIIGMIFHEIKCQKNDTEKMGNDKSKERDQKGSHSESQSTTCLPPSHCPSLSFSKQNHLKLPLHYARPTINLHIPSNCPPVNCRQLCINEICPTVLLSLHPKQICAPAPPCSKKVFCPPPPPCPKADCPVLSLLLSPNFGKPYPPPSHSAPRREQTRENLIRDDSQSFKNMSEKRGKRKSERMVKVNLSKETN</sequence>
<dbReference type="WBParaSite" id="EEL_0001058401-mRNA-1">
    <property type="protein sequence ID" value="EEL_0001058401-mRNA-1"/>
    <property type="gene ID" value="EEL_0001058401"/>
</dbReference>
<organism evidence="3 4">
    <name type="scientific">Elaeophora elaphi</name>
    <dbReference type="NCBI Taxonomy" id="1147741"/>
    <lineage>
        <taxon>Eukaryota</taxon>
        <taxon>Metazoa</taxon>
        <taxon>Ecdysozoa</taxon>
        <taxon>Nematoda</taxon>
        <taxon>Chromadorea</taxon>
        <taxon>Rhabditida</taxon>
        <taxon>Spirurina</taxon>
        <taxon>Spiruromorpha</taxon>
        <taxon>Filarioidea</taxon>
        <taxon>Onchocercidae</taxon>
        <taxon>Elaeophora</taxon>
    </lineage>
</organism>
<feature type="compositionally biased region" description="Polar residues" evidence="1">
    <location>
        <begin position="44"/>
        <end position="54"/>
    </location>
</feature>
<evidence type="ECO:0000256" key="1">
    <source>
        <dbReference type="SAM" id="MobiDB-lite"/>
    </source>
</evidence>
<dbReference type="Proteomes" id="UP000050640">
    <property type="component" value="Unplaced"/>
</dbReference>
<reference evidence="4" key="1">
    <citation type="submission" date="2017-02" db="UniProtKB">
        <authorList>
            <consortium name="WormBaseParasite"/>
        </authorList>
    </citation>
    <scope>IDENTIFICATION</scope>
</reference>
<feature type="region of interest" description="Disordered" evidence="1">
    <location>
        <begin position="26"/>
        <end position="54"/>
    </location>
</feature>
<evidence type="ECO:0000256" key="2">
    <source>
        <dbReference type="SAM" id="SignalP"/>
    </source>
</evidence>
<keyword evidence="2" id="KW-0732">Signal</keyword>
<dbReference type="AlphaFoldDB" id="A0A0R3S712"/>
<protein>
    <submittedName>
        <fullName evidence="4">Uncharacterized protein</fullName>
    </submittedName>
</protein>
<proteinExistence type="predicted"/>
<feature type="compositionally biased region" description="Basic and acidic residues" evidence="1">
    <location>
        <begin position="26"/>
        <end position="43"/>
    </location>
</feature>
<dbReference type="STRING" id="1147741.A0A0R3S712"/>
<feature type="signal peptide" evidence="2">
    <location>
        <begin position="1"/>
        <end position="21"/>
    </location>
</feature>